<feature type="domain" description="Metallo-beta-lactamase" evidence="5">
    <location>
        <begin position="58"/>
        <end position="272"/>
    </location>
</feature>
<dbReference type="EMBL" id="CP163431">
    <property type="protein sequence ID" value="XDQ01770.1"/>
    <property type="molecule type" value="Genomic_DNA"/>
</dbReference>
<dbReference type="RefSeq" id="WP_369188070.1">
    <property type="nucleotide sequence ID" value="NZ_CP163431.1"/>
</dbReference>
<dbReference type="SMART" id="SM00849">
    <property type="entry name" value="Lactamase_B"/>
    <property type="match status" value="1"/>
</dbReference>
<dbReference type="Gene3D" id="3.60.15.10">
    <property type="entry name" value="Ribonuclease Z/Hydroxyacylglutathione hydrolase-like"/>
    <property type="match status" value="1"/>
</dbReference>
<gene>
    <name evidence="6" type="ORF">AB5J58_16915</name>
</gene>
<evidence type="ECO:0000256" key="1">
    <source>
        <dbReference type="ARBA" id="ARBA00007749"/>
    </source>
</evidence>
<reference evidence="6" key="1">
    <citation type="submission" date="2024-07" db="EMBL/GenBank/DDBJ databases">
        <authorList>
            <person name="Yu S.T."/>
        </authorList>
    </citation>
    <scope>NUCLEOTIDE SEQUENCE</scope>
    <source>
        <strain evidence="6">R08</strain>
    </source>
</reference>
<dbReference type="Pfam" id="PF00753">
    <property type="entry name" value="Lactamase_B"/>
    <property type="match status" value="1"/>
</dbReference>
<dbReference type="InterPro" id="IPR001279">
    <property type="entry name" value="Metallo-B-lactamas"/>
</dbReference>
<dbReference type="GO" id="GO:0016787">
    <property type="term" value="F:hydrolase activity"/>
    <property type="evidence" value="ECO:0007669"/>
    <property type="project" value="UniProtKB-KW"/>
</dbReference>
<evidence type="ECO:0000259" key="5">
    <source>
        <dbReference type="SMART" id="SM00849"/>
    </source>
</evidence>
<dbReference type="PANTHER" id="PTHR42978">
    <property type="entry name" value="QUORUM-QUENCHING LACTONASE YTNP-RELATED-RELATED"/>
    <property type="match status" value="1"/>
</dbReference>
<sequence length="300" mass="32864">MDAFSLGDVEVTRVVEFETPTRPPAVMFTDIGPQVWDDNRSWLAPNHWDPDAGLLLTRMQTFVLRSAGTTILVDTGVGNDKTRPATPAFDRRSTDFLTRLASAGVLPEDVDLVVNTHLHADHVGWNTRLVEGSWVPTFPNARYLIPRADHDFWHPDSTRVARTAAANAHVFDDSVAPVVESGQAVLWEDTYDIDGALRLEYAPGHTPGSSVLTLRSGGERAVFVGDVLHNPVQFIEPDANSCFCEDPAAARASRRRVLQRAADEGELVFPAHLRGGSGARLRRTGSSYAVQSWAPFGART</sequence>
<keyword evidence="3" id="KW-0378">Hydrolase</keyword>
<dbReference type="InterPro" id="IPR051013">
    <property type="entry name" value="MBL_superfamily_lactonases"/>
</dbReference>
<evidence type="ECO:0000313" key="6">
    <source>
        <dbReference type="EMBL" id="XDQ01770.1"/>
    </source>
</evidence>
<accession>A0AB39M6P8</accession>
<dbReference type="CDD" id="cd16277">
    <property type="entry name" value="metallo-hydrolase-like_MBL-fold"/>
    <property type="match status" value="1"/>
</dbReference>
<evidence type="ECO:0000256" key="2">
    <source>
        <dbReference type="ARBA" id="ARBA00022723"/>
    </source>
</evidence>
<proteinExistence type="inferred from homology"/>
<dbReference type="SUPFAM" id="SSF56281">
    <property type="entry name" value="Metallo-hydrolase/oxidoreductase"/>
    <property type="match status" value="1"/>
</dbReference>
<dbReference type="AlphaFoldDB" id="A0AB39M6P8"/>
<comment type="similarity">
    <text evidence="1">Belongs to the metallo-beta-lactamase superfamily.</text>
</comment>
<dbReference type="GO" id="GO:0046872">
    <property type="term" value="F:metal ion binding"/>
    <property type="evidence" value="ECO:0007669"/>
    <property type="project" value="UniProtKB-KW"/>
</dbReference>
<keyword evidence="2" id="KW-0479">Metal-binding</keyword>
<evidence type="ECO:0000256" key="3">
    <source>
        <dbReference type="ARBA" id="ARBA00022801"/>
    </source>
</evidence>
<dbReference type="PANTHER" id="PTHR42978:SF6">
    <property type="entry name" value="QUORUM-QUENCHING LACTONASE YTNP-RELATED"/>
    <property type="match status" value="1"/>
</dbReference>
<name>A0AB39M6P8_9ACTN</name>
<dbReference type="InterPro" id="IPR036866">
    <property type="entry name" value="RibonucZ/Hydroxyglut_hydro"/>
</dbReference>
<organism evidence="6">
    <name type="scientific">Streptomyces sp. R08</name>
    <dbReference type="NCBI Taxonomy" id="3238624"/>
    <lineage>
        <taxon>Bacteria</taxon>
        <taxon>Bacillati</taxon>
        <taxon>Actinomycetota</taxon>
        <taxon>Actinomycetes</taxon>
        <taxon>Kitasatosporales</taxon>
        <taxon>Streptomycetaceae</taxon>
        <taxon>Streptomyces</taxon>
    </lineage>
</organism>
<protein>
    <submittedName>
        <fullName evidence="6">MBL fold metallo-hydrolase</fullName>
    </submittedName>
</protein>
<keyword evidence="4" id="KW-0862">Zinc</keyword>
<evidence type="ECO:0000256" key="4">
    <source>
        <dbReference type="ARBA" id="ARBA00022833"/>
    </source>
</evidence>